<dbReference type="EMBL" id="BT128141">
    <property type="protein sequence ID" value="AEE63102.1"/>
    <property type="molecule type" value="mRNA"/>
</dbReference>
<sequence length="404" mass="46313">MAQSFLTIFRKPLTAGLLSKLNNAGLSSIYSQDVKHLYTRAAMGIDGFMQQKERIRMQMANIVDKFKDKMSEYVASETKSMIFTEDLKNMVHLADSDKEIELAVQMAKRYNQQNKSLRFGNYIFGPVIMRMFYIHNKPDLAVECFKSEELTGIFDQSISYQLLLDLLYENQKYQEILDLFQIITDKQVEGLKYPRHVVVLAMAACYKLNNLESLEYALTLWKSLNEFGHQAMRKAATFCAGLALNQGKPEIALEVLTSVRNQNYTTVRNLKVAALAGVGRVEDAIPILKAVLSEDVSPDYRKAHTFNRDVIERVKQAMASSDDAELTLEFNRLQQIFEKEGHISDQSLDDQLCLEVQRTTTPNRDFRDNSDSQPGGQYNYNRRYQQRQNQGKYNSSRPGLVDLV</sequence>
<protein>
    <recommendedName>
        <fullName evidence="3">Pentatricopeptide repeat-containing protein 2, mitochondrial</fullName>
    </recommendedName>
</protein>
<dbReference type="GO" id="GO:0050684">
    <property type="term" value="P:regulation of mRNA processing"/>
    <property type="evidence" value="ECO:0007669"/>
    <property type="project" value="InterPro"/>
</dbReference>
<dbReference type="GO" id="GO:0003723">
    <property type="term" value="F:RNA binding"/>
    <property type="evidence" value="ECO:0007669"/>
    <property type="project" value="TreeGrafter"/>
</dbReference>
<dbReference type="PANTHER" id="PTHR14700">
    <property type="entry name" value="PENTATRICOPEPTIDE REPEAT-CONTAINING PROTEIN 2, MITOCHONDRIAL"/>
    <property type="match status" value="1"/>
</dbReference>
<dbReference type="GO" id="GO:0007005">
    <property type="term" value="P:mitochondrion organization"/>
    <property type="evidence" value="ECO:0007669"/>
    <property type="project" value="TreeGrafter"/>
</dbReference>
<dbReference type="OrthoDB" id="6073372at2759"/>
<dbReference type="Gene3D" id="1.25.40.10">
    <property type="entry name" value="Tetratricopeptide repeat domain"/>
    <property type="match status" value="1"/>
</dbReference>
<accession>J3JY18</accession>
<feature type="compositionally biased region" description="Low complexity" evidence="1">
    <location>
        <begin position="375"/>
        <end position="391"/>
    </location>
</feature>
<dbReference type="InterPro" id="IPR011990">
    <property type="entry name" value="TPR-like_helical_dom_sf"/>
</dbReference>
<evidence type="ECO:0000313" key="2">
    <source>
        <dbReference type="EMBL" id="AEE63102.1"/>
    </source>
</evidence>
<dbReference type="AlphaFoldDB" id="J3JY18"/>
<organism evidence="2">
    <name type="scientific">Dendroctonus ponderosae</name>
    <name type="common">Mountain pine beetle</name>
    <dbReference type="NCBI Taxonomy" id="77166"/>
    <lineage>
        <taxon>Eukaryota</taxon>
        <taxon>Metazoa</taxon>
        <taxon>Ecdysozoa</taxon>
        <taxon>Arthropoda</taxon>
        <taxon>Hexapoda</taxon>
        <taxon>Insecta</taxon>
        <taxon>Pterygota</taxon>
        <taxon>Neoptera</taxon>
        <taxon>Endopterygota</taxon>
        <taxon>Coleoptera</taxon>
        <taxon>Polyphaga</taxon>
        <taxon>Cucujiformia</taxon>
        <taxon>Curculionidae</taxon>
        <taxon>Scolytinae</taxon>
        <taxon>Dendroctonus</taxon>
    </lineage>
</organism>
<evidence type="ECO:0008006" key="3">
    <source>
        <dbReference type="Google" id="ProtNLM"/>
    </source>
</evidence>
<reference evidence="2" key="1">
    <citation type="journal article" date="2012" name="Insect Biochem. Mol. Biol.">
        <title>Transcriptome and full-length cDNA resources for the mountain pine beetle, Dendroctonus ponderosae Hopkins, a major insect pest of pine forests.</title>
        <authorList>
            <person name="Keeling C.I."/>
            <person name="Henderson H."/>
            <person name="Li M."/>
            <person name="Yuen M."/>
            <person name="Clark E.L."/>
            <person name="Fraser J.D."/>
            <person name="Huber D.P."/>
            <person name="Liao N.Y."/>
            <person name="Roderick Docking T."/>
            <person name="Birol I."/>
            <person name="Chan S.K."/>
            <person name="Taylor G.A."/>
            <person name="Palmquist D."/>
            <person name="Jones S.J."/>
            <person name="Bohlmann J."/>
        </authorList>
    </citation>
    <scope>NUCLEOTIDE SEQUENCE</scope>
    <source>
        <tissue evidence="2">Midgut and adhering fatbody of emerged adults of both sexes after feeding on lodgepole pine for up to 64 h</tissue>
    </source>
</reference>
<evidence type="ECO:0000256" key="1">
    <source>
        <dbReference type="SAM" id="MobiDB-lite"/>
    </source>
</evidence>
<feature type="region of interest" description="Disordered" evidence="1">
    <location>
        <begin position="359"/>
        <end position="404"/>
    </location>
</feature>
<proteinExistence type="evidence at transcript level"/>
<dbReference type="PANTHER" id="PTHR14700:SF0">
    <property type="entry name" value="PENTATRICOPEPTIDE REPEAT-CONTAINING PROTEIN 2, MITOCHONDRIAL"/>
    <property type="match status" value="1"/>
</dbReference>
<name>J3JY18_DENPD</name>
<dbReference type="InterPro" id="IPR034629">
    <property type="entry name" value="PTCD2"/>
</dbReference>
<dbReference type="GO" id="GO:0005739">
    <property type="term" value="C:mitochondrion"/>
    <property type="evidence" value="ECO:0007669"/>
    <property type="project" value="InterPro"/>
</dbReference>